<evidence type="ECO:0000313" key="2">
    <source>
        <dbReference type="EMBL" id="KQB84144.1"/>
    </source>
</evidence>
<dbReference type="PATRIC" id="fig|1544416.3.peg.946"/>
<feature type="compositionally biased region" description="Basic and acidic residues" evidence="1">
    <location>
        <begin position="138"/>
        <end position="147"/>
    </location>
</feature>
<name>A0A0Q0TYE8_9CORY</name>
<evidence type="ECO:0000313" key="3">
    <source>
        <dbReference type="Proteomes" id="UP000050517"/>
    </source>
</evidence>
<comment type="caution">
    <text evidence="2">The sequence shown here is derived from an EMBL/GenBank/DDBJ whole genome shotgun (WGS) entry which is preliminary data.</text>
</comment>
<dbReference type="STRING" id="1544416.Cocul_00941"/>
<reference evidence="2 3" key="1">
    <citation type="submission" date="2015-10" db="EMBL/GenBank/DDBJ databases">
        <title>Corynebacteirum lowii and Corynebacterium oculi species nova, derived from human clinical disease and and emended description of Corynebacterium mastiditis.</title>
        <authorList>
            <person name="Bernard K."/>
            <person name="Pacheco A.L."/>
            <person name="Mcdougall C."/>
            <person name="Burtx T."/>
            <person name="Weibe D."/>
            <person name="Tyler S."/>
            <person name="Olson A.B."/>
            <person name="Cnockaert M."/>
            <person name="Eguchi H."/>
            <person name="Kuwahara T."/>
            <person name="Nakayama-Imaohji H."/>
            <person name="Boudewijins M."/>
            <person name="Van Hoecke F."/>
            <person name="Bernier A.-M."/>
            <person name="Vandamme P."/>
        </authorList>
    </citation>
    <scope>NUCLEOTIDE SEQUENCE [LARGE SCALE GENOMIC DNA]</scope>
    <source>
        <strain evidence="2 3">NML 130210</strain>
    </source>
</reference>
<organism evidence="2 3">
    <name type="scientific">Corynebacterium oculi</name>
    <dbReference type="NCBI Taxonomy" id="1544416"/>
    <lineage>
        <taxon>Bacteria</taxon>
        <taxon>Bacillati</taxon>
        <taxon>Actinomycetota</taxon>
        <taxon>Actinomycetes</taxon>
        <taxon>Mycobacteriales</taxon>
        <taxon>Corynebacteriaceae</taxon>
        <taxon>Corynebacterium</taxon>
    </lineage>
</organism>
<evidence type="ECO:0000256" key="1">
    <source>
        <dbReference type="SAM" id="MobiDB-lite"/>
    </source>
</evidence>
<dbReference type="Proteomes" id="UP000050517">
    <property type="component" value="Unassembled WGS sequence"/>
</dbReference>
<dbReference type="EMBL" id="LKST01000002">
    <property type="protein sequence ID" value="KQB84144.1"/>
    <property type="molecule type" value="Genomic_DNA"/>
</dbReference>
<evidence type="ECO:0008006" key="4">
    <source>
        <dbReference type="Google" id="ProtNLM"/>
    </source>
</evidence>
<protein>
    <recommendedName>
        <fullName evidence="4">DUF3499 domain-containing protein</fullName>
    </recommendedName>
</protein>
<dbReference type="AlphaFoldDB" id="A0A0Q0TYE8"/>
<gene>
    <name evidence="2" type="ORF">Cocul_00941</name>
</gene>
<feature type="compositionally biased region" description="Basic and acidic residues" evidence="1">
    <location>
        <begin position="98"/>
        <end position="107"/>
    </location>
</feature>
<dbReference type="InterPro" id="IPR021888">
    <property type="entry name" value="DUF3499"/>
</dbReference>
<proteinExistence type="predicted"/>
<dbReference type="RefSeq" id="WP_055122140.1">
    <property type="nucleotide sequence ID" value="NZ_LKST01000002.1"/>
</dbReference>
<accession>A0A0Q0TYE8</accession>
<feature type="region of interest" description="Disordered" evidence="1">
    <location>
        <begin position="91"/>
        <end position="147"/>
    </location>
</feature>
<dbReference type="OrthoDB" id="3216194at2"/>
<keyword evidence="3" id="KW-1185">Reference proteome</keyword>
<dbReference type="Pfam" id="PF12005">
    <property type="entry name" value="DUF3499"/>
    <property type="match status" value="1"/>
</dbReference>
<sequence length="147" mass="16156">MGVNQFRRCSRPGCGKPAVATLTYAYAESTAVVGPLAPSSEPHSWDLCAHHSERITAPLGWEMLRVEGIEMDEDEDLTALAEAVREAGRFSTGLVGGHDPRGEEAADHALNPNTSIHPVHRSKRLAEEKQRRRAHLRVVRDDETPEG</sequence>